<dbReference type="PANTHER" id="PTHR43531">
    <property type="entry name" value="PROTEIN ICFG"/>
    <property type="match status" value="1"/>
</dbReference>
<keyword evidence="4" id="KW-0812">Transmembrane</keyword>
<reference evidence="7 8" key="1">
    <citation type="submission" date="2023-08" db="EMBL/GenBank/DDBJ databases">
        <title>Rhodoferax potami sp. nov. and Rhodoferax mekongensis sp. nov., isolated from the Mekong River in Thailand.</title>
        <authorList>
            <person name="Kitikhun S."/>
            <person name="Charoenyingcharoen P."/>
            <person name="Siriarchawattana P."/>
            <person name="Likhitrattanapisal S."/>
            <person name="Nilsakha T."/>
            <person name="Chanpet A."/>
            <person name="Rattanawaree P."/>
            <person name="Ingsriswang S."/>
        </authorList>
    </citation>
    <scope>NUCLEOTIDE SEQUENCE [LARGE SCALE GENOMIC DNA]</scope>
    <source>
        <strain evidence="7 8">TBRC 17307</strain>
    </source>
</reference>
<protein>
    <submittedName>
        <fullName evidence="7">Cache 3/Cache 2 fusion domain-containing protein</fullName>
    </submittedName>
</protein>
<feature type="transmembrane region" description="Helical" evidence="4">
    <location>
        <begin position="331"/>
        <end position="351"/>
    </location>
</feature>
<evidence type="ECO:0000259" key="5">
    <source>
        <dbReference type="PROSITE" id="PS50111"/>
    </source>
</evidence>
<keyword evidence="4" id="KW-1133">Transmembrane helix</keyword>
<evidence type="ECO:0000313" key="7">
    <source>
        <dbReference type="EMBL" id="WNO05062.1"/>
    </source>
</evidence>
<comment type="similarity">
    <text evidence="2">Belongs to the methyl-accepting chemotaxis (MCP) protein family.</text>
</comment>
<dbReference type="InterPro" id="IPR003660">
    <property type="entry name" value="HAMP_dom"/>
</dbReference>
<dbReference type="CDD" id="cd12912">
    <property type="entry name" value="PDC2_MCP_like"/>
    <property type="match status" value="1"/>
</dbReference>
<dbReference type="SMART" id="SM00304">
    <property type="entry name" value="HAMP"/>
    <property type="match status" value="1"/>
</dbReference>
<dbReference type="Proteomes" id="UP001302257">
    <property type="component" value="Chromosome"/>
</dbReference>
<name>A0ABZ0AZI3_9BURK</name>
<evidence type="ECO:0000256" key="4">
    <source>
        <dbReference type="SAM" id="Phobius"/>
    </source>
</evidence>
<keyword evidence="1" id="KW-0488">Methylation</keyword>
<gene>
    <name evidence="7" type="ORF">RAN89_01165</name>
</gene>
<evidence type="ECO:0000256" key="2">
    <source>
        <dbReference type="ARBA" id="ARBA00029447"/>
    </source>
</evidence>
<dbReference type="Pfam" id="PF00015">
    <property type="entry name" value="MCPsignal"/>
    <property type="match status" value="1"/>
</dbReference>
<feature type="transmembrane region" description="Helical" evidence="4">
    <location>
        <begin position="20"/>
        <end position="39"/>
    </location>
</feature>
<evidence type="ECO:0000256" key="3">
    <source>
        <dbReference type="PROSITE-ProRule" id="PRU00284"/>
    </source>
</evidence>
<dbReference type="SUPFAM" id="SSF58104">
    <property type="entry name" value="Methyl-accepting chemotaxis protein (MCP) signaling domain"/>
    <property type="match status" value="1"/>
</dbReference>
<dbReference type="SUPFAM" id="SSF103190">
    <property type="entry name" value="Sensory domain-like"/>
    <property type="match status" value="1"/>
</dbReference>
<keyword evidence="3" id="KW-0807">Transducer</keyword>
<keyword evidence="8" id="KW-1185">Reference proteome</keyword>
<organism evidence="7 8">
    <name type="scientific">Rhodoferax mekongensis</name>
    <dbReference type="NCBI Taxonomy" id="3068341"/>
    <lineage>
        <taxon>Bacteria</taxon>
        <taxon>Pseudomonadati</taxon>
        <taxon>Pseudomonadota</taxon>
        <taxon>Betaproteobacteria</taxon>
        <taxon>Burkholderiales</taxon>
        <taxon>Comamonadaceae</taxon>
        <taxon>Rhodoferax</taxon>
    </lineage>
</organism>
<evidence type="ECO:0000313" key="8">
    <source>
        <dbReference type="Proteomes" id="UP001302257"/>
    </source>
</evidence>
<dbReference type="SMART" id="SM00283">
    <property type="entry name" value="MA"/>
    <property type="match status" value="1"/>
</dbReference>
<dbReference type="Pfam" id="PF00672">
    <property type="entry name" value="HAMP"/>
    <property type="match status" value="1"/>
</dbReference>
<dbReference type="Pfam" id="PF17201">
    <property type="entry name" value="Cache_3-Cache_2"/>
    <property type="match status" value="1"/>
</dbReference>
<evidence type="ECO:0000259" key="6">
    <source>
        <dbReference type="PROSITE" id="PS50885"/>
    </source>
</evidence>
<dbReference type="InterPro" id="IPR004089">
    <property type="entry name" value="MCPsignal_dom"/>
</dbReference>
<dbReference type="CDD" id="cd06225">
    <property type="entry name" value="HAMP"/>
    <property type="match status" value="1"/>
</dbReference>
<dbReference type="PROSITE" id="PS50111">
    <property type="entry name" value="CHEMOTAXIS_TRANSDUC_2"/>
    <property type="match status" value="1"/>
</dbReference>
<dbReference type="InterPro" id="IPR033462">
    <property type="entry name" value="Cache_3-Cache_2"/>
</dbReference>
<feature type="domain" description="Methyl-accepting transducer" evidence="5">
    <location>
        <begin position="410"/>
        <end position="639"/>
    </location>
</feature>
<accession>A0ABZ0AZI3</accession>
<sequence length="668" mass="70854">MNKTPWYSRLGVGGKLSLSIVALVGVFVAVLVGSIGYTLGQVIESRANREVGDKTKLIVDLVEATDADLRNRAVGLSKIFAAKLSGGFALSGETVNIGDKPTPVLTLAGKPVNMDFGLVDQFTEATGAVATVFASSGEDFVRVTTSLKNDKGERVVGTQLDRAHPGYKAVREGSSYTGLAALFGRQYMTHYEPIKDGMGKVVGLAFVGLDFTDYLKRLKDTIRAMKIGNSGYFYVLDARPGANYGNLIVHPASEGKNILDSKDPDGREFIKDILEQKSGTIRYPWINASMGETKAREKVVAFTFLKPWNWVVAGGTYVDEYTSEVRSVRNIFAMSGLVVVVFTAMVLFYMVKRTVTQPLKEVQSAASRIAGGDLTVQLSKRSNDEIGQMVDAINQIGSGLASVVESVREGSESVANASSEIAQGNQDLSMRTEQQASALQQTASSMATLSGTVSHNVDNAKQANQLAISASDVAMRGGQVMEQVVETMKGINQSSARIADIIGVIDGIAFQTNILALNAAVEAARAGEQGRGFAVVASEVRSLAGRSAEAAKEIKTLISDSVGRVEQGTQLVNQAGETMTEVVASIRRVNDIMGEITAASSEQSSGVSQVSEAVNQMDQTTQQNAALVEEMAAAASSLRTQAGELVNTVSVFRTGSGDGSASPRLLAH</sequence>
<feature type="domain" description="HAMP" evidence="6">
    <location>
        <begin position="353"/>
        <end position="405"/>
    </location>
</feature>
<dbReference type="EMBL" id="CP132507">
    <property type="protein sequence ID" value="WNO05062.1"/>
    <property type="molecule type" value="Genomic_DNA"/>
</dbReference>
<dbReference type="Gene3D" id="1.10.287.950">
    <property type="entry name" value="Methyl-accepting chemotaxis protein"/>
    <property type="match status" value="1"/>
</dbReference>
<dbReference type="CDD" id="cd11386">
    <property type="entry name" value="MCP_signal"/>
    <property type="match status" value="1"/>
</dbReference>
<dbReference type="Gene3D" id="3.30.450.20">
    <property type="entry name" value="PAS domain"/>
    <property type="match status" value="1"/>
</dbReference>
<keyword evidence="4" id="KW-0472">Membrane</keyword>
<proteinExistence type="inferred from homology"/>
<dbReference type="RefSeq" id="WP_313867869.1">
    <property type="nucleotide sequence ID" value="NZ_CP132507.1"/>
</dbReference>
<dbReference type="PROSITE" id="PS50885">
    <property type="entry name" value="HAMP"/>
    <property type="match status" value="1"/>
</dbReference>
<dbReference type="InterPro" id="IPR051310">
    <property type="entry name" value="MCP_chemotaxis"/>
</dbReference>
<evidence type="ECO:0000256" key="1">
    <source>
        <dbReference type="ARBA" id="ARBA00022481"/>
    </source>
</evidence>
<dbReference type="InterPro" id="IPR029151">
    <property type="entry name" value="Sensor-like_sf"/>
</dbReference>
<dbReference type="PANTHER" id="PTHR43531:SF14">
    <property type="entry name" value="METHYL-ACCEPTING CHEMOTAXIS PROTEIN I-RELATED"/>
    <property type="match status" value="1"/>
</dbReference>